<dbReference type="EMBL" id="JBHSDK010000002">
    <property type="protein sequence ID" value="MFC4334100.1"/>
    <property type="molecule type" value="Genomic_DNA"/>
</dbReference>
<dbReference type="Proteomes" id="UP001595823">
    <property type="component" value="Unassembled WGS sequence"/>
</dbReference>
<reference evidence="2" key="1">
    <citation type="journal article" date="2019" name="Int. J. Syst. Evol. Microbiol.">
        <title>The Global Catalogue of Microorganisms (GCM) 10K type strain sequencing project: providing services to taxonomists for standard genome sequencing and annotation.</title>
        <authorList>
            <consortium name="The Broad Institute Genomics Platform"/>
            <consortium name="The Broad Institute Genome Sequencing Center for Infectious Disease"/>
            <person name="Wu L."/>
            <person name="Ma J."/>
        </authorList>
    </citation>
    <scope>NUCLEOTIDE SEQUENCE [LARGE SCALE GENOMIC DNA]</scope>
    <source>
        <strain evidence="2">IBRC-M 10908</strain>
    </source>
</reference>
<gene>
    <name evidence="1" type="ORF">ACFPET_02685</name>
</gene>
<sequence>MSQIAAGFELEAGWGDRTPIEVVCEAHKKVRSIGGIVDTFDAKPVGQAAPIGGGPGEPADAGRVRDLIGAAPSIPELKRVWVEHRSAFDTAPDLLEAYKARGRALQSA</sequence>
<name>A0ABV8TUF7_9ACTN</name>
<accession>A0ABV8TUF7</accession>
<comment type="caution">
    <text evidence="1">The sequence shown here is derived from an EMBL/GenBank/DDBJ whole genome shotgun (WGS) entry which is preliminary data.</text>
</comment>
<protein>
    <submittedName>
        <fullName evidence="1">Uncharacterized protein</fullName>
    </submittedName>
</protein>
<dbReference type="RefSeq" id="WP_380617834.1">
    <property type="nucleotide sequence ID" value="NZ_JBHSDK010000002.1"/>
</dbReference>
<evidence type="ECO:0000313" key="2">
    <source>
        <dbReference type="Proteomes" id="UP001595823"/>
    </source>
</evidence>
<proteinExistence type="predicted"/>
<organism evidence="1 2">
    <name type="scientific">Salininema proteolyticum</name>
    <dbReference type="NCBI Taxonomy" id="1607685"/>
    <lineage>
        <taxon>Bacteria</taxon>
        <taxon>Bacillati</taxon>
        <taxon>Actinomycetota</taxon>
        <taxon>Actinomycetes</taxon>
        <taxon>Glycomycetales</taxon>
        <taxon>Glycomycetaceae</taxon>
        <taxon>Salininema</taxon>
    </lineage>
</organism>
<evidence type="ECO:0000313" key="1">
    <source>
        <dbReference type="EMBL" id="MFC4334100.1"/>
    </source>
</evidence>
<keyword evidence="2" id="KW-1185">Reference proteome</keyword>